<accession>A0A5C8V732</accession>
<reference evidence="3 4" key="1">
    <citation type="submission" date="2019-08" db="EMBL/GenBank/DDBJ databases">
        <title>Professor.</title>
        <authorList>
            <person name="Park J.S."/>
        </authorList>
    </citation>
    <scope>NUCLEOTIDE SEQUENCE [LARGE SCALE GENOMIC DNA]</scope>
    <source>
        <strain evidence="3 4">176CP5-101</strain>
    </source>
</reference>
<feature type="compositionally biased region" description="Polar residues" evidence="2">
    <location>
        <begin position="1"/>
        <end position="13"/>
    </location>
</feature>
<proteinExistence type="predicted"/>
<sequence>MTSKRNSTRTAATTAVKKDLQKKEQPKDVFTDLMTTLNELEQLRNYYNKLKIKRDTLEEAINKMNKIINKKKDKFEGPSEEAFPFEIVLKGENEHNRPDNIFVINQKATVLRFSQALLTEINQILTVFEADILEYSKKIK</sequence>
<evidence type="ECO:0000313" key="3">
    <source>
        <dbReference type="EMBL" id="TXN37715.1"/>
    </source>
</evidence>
<evidence type="ECO:0000256" key="1">
    <source>
        <dbReference type="SAM" id="Coils"/>
    </source>
</evidence>
<gene>
    <name evidence="3" type="ORF">FVB32_05350</name>
</gene>
<protein>
    <submittedName>
        <fullName evidence="3">Uncharacterized protein</fullName>
    </submittedName>
</protein>
<comment type="caution">
    <text evidence="3">The sequence shown here is derived from an EMBL/GenBank/DDBJ whole genome shotgun (WGS) entry which is preliminary data.</text>
</comment>
<dbReference type="Proteomes" id="UP000321456">
    <property type="component" value="Unassembled WGS sequence"/>
</dbReference>
<feature type="region of interest" description="Disordered" evidence="2">
    <location>
        <begin position="1"/>
        <end position="22"/>
    </location>
</feature>
<evidence type="ECO:0000313" key="4">
    <source>
        <dbReference type="Proteomes" id="UP000321456"/>
    </source>
</evidence>
<organism evidence="3 4">
    <name type="scientific">Flagellimonas hymeniacidonis</name>
    <dbReference type="NCBI Taxonomy" id="2603628"/>
    <lineage>
        <taxon>Bacteria</taxon>
        <taxon>Pseudomonadati</taxon>
        <taxon>Bacteroidota</taxon>
        <taxon>Flavobacteriia</taxon>
        <taxon>Flavobacteriales</taxon>
        <taxon>Flavobacteriaceae</taxon>
        <taxon>Flagellimonas</taxon>
    </lineage>
</organism>
<feature type="coiled-coil region" evidence="1">
    <location>
        <begin position="33"/>
        <end position="74"/>
    </location>
</feature>
<keyword evidence="4" id="KW-1185">Reference proteome</keyword>
<dbReference type="EMBL" id="VRUR01000001">
    <property type="protein sequence ID" value="TXN37715.1"/>
    <property type="molecule type" value="Genomic_DNA"/>
</dbReference>
<dbReference type="AlphaFoldDB" id="A0A5C8V732"/>
<keyword evidence="1" id="KW-0175">Coiled coil</keyword>
<dbReference type="RefSeq" id="WP_147741913.1">
    <property type="nucleotide sequence ID" value="NZ_VRUR01000001.1"/>
</dbReference>
<evidence type="ECO:0000256" key="2">
    <source>
        <dbReference type="SAM" id="MobiDB-lite"/>
    </source>
</evidence>
<name>A0A5C8V732_9FLAO</name>